<dbReference type="Proteomes" id="UP001219957">
    <property type="component" value="Chromosome"/>
</dbReference>
<gene>
    <name evidence="1" type="ORF">OE059_12190</name>
</gene>
<accession>A0ABY8AZJ4</accession>
<evidence type="ECO:0000313" key="1">
    <source>
        <dbReference type="EMBL" id="WED54783.1"/>
    </source>
</evidence>
<keyword evidence="2" id="KW-1185">Reference proteome</keyword>
<reference evidence="1 2" key="1">
    <citation type="submission" date="2022-10" db="EMBL/GenBank/DDBJ databases">
        <title>Complete genome sequence of Exiguobacterium profundum TSS-3 isolated from an extremely saline-alkaline spring located in Ixtapa, Chiapas-Mexico.</title>
        <authorList>
            <person name="Rincon-Rosales R."/>
            <person name="Rogel M.A."/>
            <person name="Rincon-Molina C.I."/>
            <person name="Guerrero G."/>
            <person name="Manzano-Gomez L.A."/>
            <person name="Lopez-Lopez A."/>
            <person name="Rincon Molina F.A."/>
            <person name="Martinez-Romero E."/>
        </authorList>
    </citation>
    <scope>NUCLEOTIDE SEQUENCE [LARGE SCALE GENOMIC DNA]</scope>
    <source>
        <strain evidence="1 2">TSS-3</strain>
    </source>
</reference>
<proteinExistence type="predicted"/>
<dbReference type="EMBL" id="CP109617">
    <property type="protein sequence ID" value="WED54783.1"/>
    <property type="molecule type" value="Genomic_DNA"/>
</dbReference>
<sequence>MASSSPGAYQPLGERQYIPLTRSLFEDDALIFEKIEYAALRHQPTGAAIVMESPSFTHFGILVSTAERRPVRLFGTLVRTCGL</sequence>
<evidence type="ECO:0000313" key="2">
    <source>
        <dbReference type="Proteomes" id="UP001219957"/>
    </source>
</evidence>
<dbReference type="RefSeq" id="WP_275060050.1">
    <property type="nucleotide sequence ID" value="NZ_CP109617.1"/>
</dbReference>
<organism evidence="1 2">
    <name type="scientific">Exiguobacterium profundum</name>
    <dbReference type="NCBI Taxonomy" id="307643"/>
    <lineage>
        <taxon>Bacteria</taxon>
        <taxon>Bacillati</taxon>
        <taxon>Bacillota</taxon>
        <taxon>Bacilli</taxon>
        <taxon>Bacillales</taxon>
        <taxon>Bacillales Family XII. Incertae Sedis</taxon>
        <taxon>Exiguobacterium</taxon>
    </lineage>
</organism>
<name>A0ABY8AZJ4_9BACL</name>
<protein>
    <submittedName>
        <fullName evidence="1">Uncharacterized protein</fullName>
    </submittedName>
</protein>